<dbReference type="GO" id="GO:0003723">
    <property type="term" value="F:RNA binding"/>
    <property type="evidence" value="ECO:0007669"/>
    <property type="project" value="UniProtKB-UniRule"/>
</dbReference>
<keyword evidence="2" id="KW-0255">Endonuclease</keyword>
<accession>A0A9D2BTT2</accession>
<evidence type="ECO:0000313" key="3">
    <source>
        <dbReference type="EMBL" id="HIX93908.1"/>
    </source>
</evidence>
<sequence>MPMIQLEVWGPYALFSRPELKVERVSYDVPTPSAARGLVEALYFHPGLRWHIDKIYVLNPIRFVGVRRNEVASKISGRNVRQAAQGGGQPLYLAASQEIVQRASLLLQDVHYVIEAHFTMTDKAAPSDNPGKFQDIVTRRMERGQCFHTPYFGCREFPAAFRRWPGGPIPTIDETRDLGLMLYDFDYSAPQNITPTYFRARLEHGVLDTQNCEVFR</sequence>
<dbReference type="EC" id="3.1.-.-" evidence="2"/>
<dbReference type="Pfam" id="PF09704">
    <property type="entry name" value="Cas_Cas5d"/>
    <property type="match status" value="1"/>
</dbReference>
<dbReference type="CDD" id="cd09752">
    <property type="entry name" value="Cas5_I-C"/>
    <property type="match status" value="1"/>
</dbReference>
<dbReference type="Proteomes" id="UP000886751">
    <property type="component" value="Unassembled WGS sequence"/>
</dbReference>
<keyword evidence="2" id="KW-0378">Hydrolase</keyword>
<protein>
    <recommendedName>
        <fullName evidence="2">pre-crRNA processing endonuclease</fullName>
        <ecNumber evidence="2">3.1.-.-</ecNumber>
    </recommendedName>
</protein>
<reference evidence="3" key="1">
    <citation type="journal article" date="2021" name="PeerJ">
        <title>Extensive microbial diversity within the chicken gut microbiome revealed by metagenomics and culture.</title>
        <authorList>
            <person name="Gilroy R."/>
            <person name="Ravi A."/>
            <person name="Getino M."/>
            <person name="Pursley I."/>
            <person name="Horton D.L."/>
            <person name="Alikhan N.F."/>
            <person name="Baker D."/>
            <person name="Gharbi K."/>
            <person name="Hall N."/>
            <person name="Watson M."/>
            <person name="Adriaenssens E.M."/>
            <person name="Foster-Nyarko E."/>
            <person name="Jarju S."/>
            <person name="Secka A."/>
            <person name="Antonio M."/>
            <person name="Oren A."/>
            <person name="Chaudhuri R.R."/>
            <person name="La Ragione R."/>
            <person name="Hildebrand F."/>
            <person name="Pallen M.J."/>
        </authorList>
    </citation>
    <scope>NUCLEOTIDE SEQUENCE</scope>
    <source>
        <strain evidence="3">ChiHecec2B26-7398</strain>
    </source>
</reference>
<organism evidence="3 4">
    <name type="scientific">Candidatus Gemmiger excrementipullorum</name>
    <dbReference type="NCBI Taxonomy" id="2838610"/>
    <lineage>
        <taxon>Bacteria</taxon>
        <taxon>Bacillati</taxon>
        <taxon>Bacillota</taxon>
        <taxon>Clostridia</taxon>
        <taxon>Eubacteriales</taxon>
        <taxon>Gemmiger</taxon>
    </lineage>
</organism>
<dbReference type="NCBIfam" id="TIGR02593">
    <property type="entry name" value="CRISPR_cas5"/>
    <property type="match status" value="1"/>
</dbReference>
<keyword evidence="1 2" id="KW-0051">Antiviral defense</keyword>
<gene>
    <name evidence="3" type="primary">cas5c</name>
    <name evidence="3" type="ORF">H9846_00390</name>
</gene>
<name>A0A9D2BTT2_9FIRM</name>
<dbReference type="Gene3D" id="3.30.70.2660">
    <property type="match status" value="1"/>
</dbReference>
<dbReference type="GO" id="GO:0004519">
    <property type="term" value="F:endonuclease activity"/>
    <property type="evidence" value="ECO:0007669"/>
    <property type="project" value="UniProtKB-UniRule"/>
</dbReference>
<evidence type="ECO:0000256" key="1">
    <source>
        <dbReference type="ARBA" id="ARBA00023118"/>
    </source>
</evidence>
<keyword evidence="2" id="KW-0694">RNA-binding</keyword>
<dbReference type="AlphaFoldDB" id="A0A9D2BTT2"/>
<evidence type="ECO:0000313" key="4">
    <source>
        <dbReference type="Proteomes" id="UP000886751"/>
    </source>
</evidence>
<dbReference type="InterPro" id="IPR021124">
    <property type="entry name" value="CRISPR-assoc_prot_Cas5"/>
</dbReference>
<comment type="similarity">
    <text evidence="2">Belongs to the CRISPR-associated protein Cas5 family. Subtype I-C/Dvulg subfamily.</text>
</comment>
<keyword evidence="2" id="KW-0540">Nuclease</keyword>
<dbReference type="InterPro" id="IPR010155">
    <property type="entry name" value="CRISPR-assoc_prot_Cas5d"/>
</dbReference>
<proteinExistence type="inferred from homology"/>
<dbReference type="GO" id="GO:0043571">
    <property type="term" value="P:maintenance of CRISPR repeat elements"/>
    <property type="evidence" value="ECO:0007669"/>
    <property type="project" value="UniProtKB-UniRule"/>
</dbReference>
<dbReference type="GO" id="GO:0016787">
    <property type="term" value="F:hydrolase activity"/>
    <property type="evidence" value="ECO:0007669"/>
    <property type="project" value="UniProtKB-KW"/>
</dbReference>
<dbReference type="InterPro" id="IPR013422">
    <property type="entry name" value="CRISPR-assoc_prot_Cas5_N"/>
</dbReference>
<dbReference type="NCBIfam" id="TIGR01876">
    <property type="entry name" value="cas_Cas5d"/>
    <property type="match status" value="1"/>
</dbReference>
<evidence type="ECO:0000256" key="2">
    <source>
        <dbReference type="PIRNR" id="PIRNR029950"/>
    </source>
</evidence>
<comment type="caution">
    <text evidence="3">The sequence shown here is derived from an EMBL/GenBank/DDBJ whole genome shotgun (WGS) entry which is preliminary data.</text>
</comment>
<reference evidence="3" key="2">
    <citation type="submission" date="2021-04" db="EMBL/GenBank/DDBJ databases">
        <authorList>
            <person name="Gilroy R."/>
        </authorList>
    </citation>
    <scope>NUCLEOTIDE SEQUENCE</scope>
    <source>
        <strain evidence="3">ChiHecec2B26-7398</strain>
    </source>
</reference>
<dbReference type="GO" id="GO:0051607">
    <property type="term" value="P:defense response to virus"/>
    <property type="evidence" value="ECO:0007669"/>
    <property type="project" value="UniProtKB-UniRule"/>
</dbReference>
<dbReference type="PIRSF" id="PIRSF029950">
    <property type="entry name" value="Cas_CT1134"/>
    <property type="match status" value="1"/>
</dbReference>
<comment type="function">
    <text evidence="2">CRISPR (clustered regularly interspaced short palindromic repeat) is an adaptive immune system that provides protection against mobile genetic elements (viruses, transposable elements and conjugative plasmids). CRISPR clusters contain spacers, sequences complementary to antecedent mobile elements, and target invading nucleic acids. CRISPR clusters are transcribed and processed into CRISPR RNA (crRNA).</text>
</comment>
<dbReference type="EMBL" id="DXEI01000011">
    <property type="protein sequence ID" value="HIX93908.1"/>
    <property type="molecule type" value="Genomic_DNA"/>
</dbReference>